<feature type="chain" id="PRO_5009314472" evidence="2">
    <location>
        <begin position="47"/>
        <end position="122"/>
    </location>
</feature>
<keyword evidence="4" id="KW-1185">Reference proteome</keyword>
<dbReference type="AlphaFoldDB" id="A0A1I8AB18"/>
<dbReference type="Pfam" id="PF01549">
    <property type="entry name" value="ShK"/>
    <property type="match status" value="1"/>
</dbReference>
<dbReference type="PROSITE" id="PS51670">
    <property type="entry name" value="SHKT"/>
    <property type="match status" value="1"/>
</dbReference>
<name>A0A1I8AB18_9BILA</name>
<evidence type="ECO:0000259" key="3">
    <source>
        <dbReference type="PROSITE" id="PS51670"/>
    </source>
</evidence>
<evidence type="ECO:0000313" key="5">
    <source>
        <dbReference type="WBParaSite" id="L893_g3900.t1"/>
    </source>
</evidence>
<sequence length="122" mass="12962">MFLFVRIRLPRAIKGSTCANITNSSIMLSNTCFALLLVSAAVLAHADDSLLCHQNLCPSGYTCDIATQLCLGSGSGSGSGAGSCVDTFQGKGNCAQFRRKGFCGHPRKDVVRKYCARTCNMC</sequence>
<protein>
    <submittedName>
        <fullName evidence="5">ShKT domain-containing protein</fullName>
    </submittedName>
</protein>
<organism evidence="4 5">
    <name type="scientific">Steinernema glaseri</name>
    <dbReference type="NCBI Taxonomy" id="37863"/>
    <lineage>
        <taxon>Eukaryota</taxon>
        <taxon>Metazoa</taxon>
        <taxon>Ecdysozoa</taxon>
        <taxon>Nematoda</taxon>
        <taxon>Chromadorea</taxon>
        <taxon>Rhabditida</taxon>
        <taxon>Tylenchina</taxon>
        <taxon>Panagrolaimomorpha</taxon>
        <taxon>Strongyloidoidea</taxon>
        <taxon>Steinernematidae</taxon>
        <taxon>Steinernema</taxon>
    </lineage>
</organism>
<evidence type="ECO:0000313" key="4">
    <source>
        <dbReference type="Proteomes" id="UP000095287"/>
    </source>
</evidence>
<evidence type="ECO:0000256" key="2">
    <source>
        <dbReference type="SAM" id="SignalP"/>
    </source>
</evidence>
<comment type="caution">
    <text evidence="1">Lacks conserved residue(s) required for the propagation of feature annotation.</text>
</comment>
<reference evidence="5" key="1">
    <citation type="submission" date="2016-11" db="UniProtKB">
        <authorList>
            <consortium name="WormBaseParasite"/>
        </authorList>
    </citation>
    <scope>IDENTIFICATION</scope>
</reference>
<feature type="signal peptide" evidence="2">
    <location>
        <begin position="1"/>
        <end position="46"/>
    </location>
</feature>
<dbReference type="Gene3D" id="1.10.10.1940">
    <property type="match status" value="1"/>
</dbReference>
<keyword evidence="2" id="KW-0732">Signal</keyword>
<feature type="domain" description="ShKT" evidence="3">
    <location>
        <begin position="84"/>
        <end position="122"/>
    </location>
</feature>
<evidence type="ECO:0000256" key="1">
    <source>
        <dbReference type="PROSITE-ProRule" id="PRU01005"/>
    </source>
</evidence>
<dbReference type="WBParaSite" id="L893_g3900.t1">
    <property type="protein sequence ID" value="L893_g3900.t1"/>
    <property type="gene ID" value="L893_g3900"/>
</dbReference>
<accession>A0A1I8AB18</accession>
<dbReference type="InterPro" id="IPR003582">
    <property type="entry name" value="ShKT_dom"/>
</dbReference>
<proteinExistence type="predicted"/>
<dbReference type="Proteomes" id="UP000095287">
    <property type="component" value="Unplaced"/>
</dbReference>